<dbReference type="EMBL" id="JAYKXN010000002">
    <property type="protein sequence ID" value="KAK7311757.1"/>
    <property type="molecule type" value="Genomic_DNA"/>
</dbReference>
<reference evidence="1 2" key="1">
    <citation type="submission" date="2024-01" db="EMBL/GenBank/DDBJ databases">
        <title>The genomes of 5 underutilized Papilionoideae crops provide insights into root nodulation and disease resistance.</title>
        <authorList>
            <person name="Yuan L."/>
        </authorList>
    </citation>
    <scope>NUCLEOTIDE SEQUENCE [LARGE SCALE GENOMIC DNA]</scope>
    <source>
        <strain evidence="1">LY-2023</strain>
        <tissue evidence="1">Leaf</tissue>
    </source>
</reference>
<protein>
    <submittedName>
        <fullName evidence="1">Uncharacterized protein</fullName>
    </submittedName>
</protein>
<name>A0AAN9K6H1_CLITE</name>
<accession>A0AAN9K6H1</accession>
<dbReference type="Proteomes" id="UP001359559">
    <property type="component" value="Unassembled WGS sequence"/>
</dbReference>
<sequence>MVFGPSTGISGNIHHNHNIERIPFFFGFPPQISKIPSHPNPNFLPVIVSPSLYIHRQSVFKFLLLLFILHRLD</sequence>
<evidence type="ECO:0000313" key="2">
    <source>
        <dbReference type="Proteomes" id="UP001359559"/>
    </source>
</evidence>
<gene>
    <name evidence="1" type="ORF">RJT34_10094</name>
</gene>
<organism evidence="1 2">
    <name type="scientific">Clitoria ternatea</name>
    <name type="common">Butterfly pea</name>
    <dbReference type="NCBI Taxonomy" id="43366"/>
    <lineage>
        <taxon>Eukaryota</taxon>
        <taxon>Viridiplantae</taxon>
        <taxon>Streptophyta</taxon>
        <taxon>Embryophyta</taxon>
        <taxon>Tracheophyta</taxon>
        <taxon>Spermatophyta</taxon>
        <taxon>Magnoliopsida</taxon>
        <taxon>eudicotyledons</taxon>
        <taxon>Gunneridae</taxon>
        <taxon>Pentapetalae</taxon>
        <taxon>rosids</taxon>
        <taxon>fabids</taxon>
        <taxon>Fabales</taxon>
        <taxon>Fabaceae</taxon>
        <taxon>Papilionoideae</taxon>
        <taxon>50 kb inversion clade</taxon>
        <taxon>NPAAA clade</taxon>
        <taxon>indigoferoid/millettioid clade</taxon>
        <taxon>Phaseoleae</taxon>
        <taxon>Clitoria</taxon>
    </lineage>
</organism>
<proteinExistence type="predicted"/>
<comment type="caution">
    <text evidence="1">The sequence shown here is derived from an EMBL/GenBank/DDBJ whole genome shotgun (WGS) entry which is preliminary data.</text>
</comment>
<dbReference type="AlphaFoldDB" id="A0AAN9K6H1"/>
<evidence type="ECO:0000313" key="1">
    <source>
        <dbReference type="EMBL" id="KAK7311757.1"/>
    </source>
</evidence>
<keyword evidence="2" id="KW-1185">Reference proteome</keyword>